<feature type="transmembrane region" description="Helical" evidence="1">
    <location>
        <begin position="7"/>
        <end position="24"/>
    </location>
</feature>
<proteinExistence type="predicted"/>
<evidence type="ECO:0000313" key="2">
    <source>
        <dbReference type="EMBL" id="OQS54179.1"/>
    </source>
</evidence>
<reference evidence="2 3" key="1">
    <citation type="journal article" date="2017" name="Environ. Microbiol.">
        <title>Decay of the glycolytic pathway and adaptation to intranuclear parasitism within Enterocytozoonidae microsporidia.</title>
        <authorList>
            <person name="Wiredu Boakye D."/>
            <person name="Jaroenlak P."/>
            <person name="Prachumwat A."/>
            <person name="Williams T.A."/>
            <person name="Bateman K.S."/>
            <person name="Itsathitphaisarn O."/>
            <person name="Sritunyalucksana K."/>
            <person name="Paszkiewicz K.H."/>
            <person name="Moore K.A."/>
            <person name="Stentiford G.D."/>
            <person name="Williams B.A."/>
        </authorList>
    </citation>
    <scope>NUCLEOTIDE SEQUENCE [LARGE SCALE GENOMIC DNA]</scope>
    <source>
        <strain evidence="2 3">TH1</strain>
    </source>
</reference>
<evidence type="ECO:0000256" key="1">
    <source>
        <dbReference type="SAM" id="Phobius"/>
    </source>
</evidence>
<dbReference type="EMBL" id="MNPJ01000022">
    <property type="protein sequence ID" value="OQS54179.1"/>
    <property type="molecule type" value="Genomic_DNA"/>
</dbReference>
<protein>
    <submittedName>
        <fullName evidence="2">Uncharacterized protein</fullName>
    </submittedName>
</protein>
<name>A0A1W0E4Q2_9MICR</name>
<dbReference type="VEuPathDB" id="MicrosporidiaDB:EHP00_1460"/>
<comment type="caution">
    <text evidence="2">The sequence shown here is derived from an EMBL/GenBank/DDBJ whole genome shotgun (WGS) entry which is preliminary data.</text>
</comment>
<dbReference type="Proteomes" id="UP000192758">
    <property type="component" value="Unassembled WGS sequence"/>
</dbReference>
<keyword evidence="1" id="KW-0812">Transmembrane</keyword>
<keyword evidence="1" id="KW-0472">Membrane</keyword>
<sequence>MKIFLSIPINIFAFLIIDLVHLIFCANHNGNPNPNRLTIEEAELSLSALLPQANQLKNLIEEELKVSQLLHFSGAYFTTLFELKIKLNDIKER</sequence>
<dbReference type="AlphaFoldDB" id="A0A1W0E4Q2"/>
<gene>
    <name evidence="2" type="ORF">EHP00_1460</name>
</gene>
<organism evidence="2 3">
    <name type="scientific">Ecytonucleospora hepatopenaei</name>
    <dbReference type="NCBI Taxonomy" id="646526"/>
    <lineage>
        <taxon>Eukaryota</taxon>
        <taxon>Fungi</taxon>
        <taxon>Fungi incertae sedis</taxon>
        <taxon>Microsporidia</taxon>
        <taxon>Enterocytozoonidae</taxon>
        <taxon>Ecytonucleospora</taxon>
    </lineage>
</organism>
<keyword evidence="1" id="KW-1133">Transmembrane helix</keyword>
<evidence type="ECO:0000313" key="3">
    <source>
        <dbReference type="Proteomes" id="UP000192758"/>
    </source>
</evidence>
<accession>A0A1W0E4Q2</accession>
<keyword evidence="3" id="KW-1185">Reference proteome</keyword>